<keyword evidence="3" id="KW-0597">Phosphoprotein</keyword>
<dbReference type="Pfam" id="PF02518">
    <property type="entry name" value="HATPase_c"/>
    <property type="match status" value="1"/>
</dbReference>
<keyword evidence="10" id="KW-1185">Reference proteome</keyword>
<feature type="transmembrane region" description="Helical" evidence="7">
    <location>
        <begin position="69"/>
        <end position="88"/>
    </location>
</feature>
<dbReference type="InterPro" id="IPR004358">
    <property type="entry name" value="Sig_transdc_His_kin-like_C"/>
</dbReference>
<proteinExistence type="predicted"/>
<feature type="transmembrane region" description="Helical" evidence="7">
    <location>
        <begin position="179"/>
        <end position="198"/>
    </location>
</feature>
<dbReference type="PRINTS" id="PR00344">
    <property type="entry name" value="BCTRLSENSOR"/>
</dbReference>
<dbReference type="RefSeq" id="WP_322465469.1">
    <property type="nucleotide sequence ID" value="NZ_JAXOJX010000014.1"/>
</dbReference>
<dbReference type="InterPro" id="IPR005467">
    <property type="entry name" value="His_kinase_dom"/>
</dbReference>
<dbReference type="SUPFAM" id="SSF47384">
    <property type="entry name" value="Homodimeric domain of signal transducing histidine kinase"/>
    <property type="match status" value="1"/>
</dbReference>
<dbReference type="SMART" id="SM00387">
    <property type="entry name" value="HATPase_c"/>
    <property type="match status" value="1"/>
</dbReference>
<evidence type="ECO:0000256" key="5">
    <source>
        <dbReference type="ARBA" id="ARBA00022777"/>
    </source>
</evidence>
<sequence length="481" mass="53699">MATPGGGPVPLESAGFTVDEAQLRRLRQQSLRRLHVRQIPAMRVAGFAILAVILLVFSVHNGEVADPPGLARVLLLNTAYCAASWIALWRWHGRTGRLDLGLVFMHLDLPMWLVNLHHINAGHSEQTLLISVLLVRVADQVGFGFRRALYFCHVAVAAYLGYTAWLSTQGMPVAWLDRLSMAFIMYIAGGYLSLTGLVTQRLRERVRRGVHAARDLIQQLERQTRYLRQQAEELQQARAEAEQASEAKSRFLSSISHELRTPLNGVMGMLQLMQGTGLTPQQRQYTDTALESSSRLVTLIEELLDVASIRAGGLALHPQAFNLAELVRTLLQEMQPLAQGKPLQLECELDAALDRAFHADARRLRQLLFHLLHNGLKFTDLGEVRLHMRRLQEDDEAVLVRMVVSDTGCGMTPTQLDRLFAPFEQADNSNTRRHGGSGLGLAIAHETVMLMQGSIRVRSELGRGTAFEVEIRLRKAQESGE</sequence>
<evidence type="ECO:0000256" key="7">
    <source>
        <dbReference type="SAM" id="Phobius"/>
    </source>
</evidence>
<evidence type="ECO:0000256" key="2">
    <source>
        <dbReference type="ARBA" id="ARBA00012438"/>
    </source>
</evidence>
<name>A0ABU5ID46_9BURK</name>
<dbReference type="CDD" id="cd00082">
    <property type="entry name" value="HisKA"/>
    <property type="match status" value="1"/>
</dbReference>
<dbReference type="InterPro" id="IPR003594">
    <property type="entry name" value="HATPase_dom"/>
</dbReference>
<dbReference type="CDD" id="cd16922">
    <property type="entry name" value="HATPase_EvgS-ArcB-TorS-like"/>
    <property type="match status" value="1"/>
</dbReference>
<keyword evidence="9" id="KW-0547">Nucleotide-binding</keyword>
<dbReference type="Gene3D" id="3.30.565.10">
    <property type="entry name" value="Histidine kinase-like ATPase, C-terminal domain"/>
    <property type="match status" value="1"/>
</dbReference>
<keyword evidence="7" id="KW-1133">Transmembrane helix</keyword>
<evidence type="ECO:0000256" key="6">
    <source>
        <dbReference type="SAM" id="Coils"/>
    </source>
</evidence>
<dbReference type="InterPro" id="IPR036097">
    <property type="entry name" value="HisK_dim/P_sf"/>
</dbReference>
<evidence type="ECO:0000259" key="8">
    <source>
        <dbReference type="PROSITE" id="PS50109"/>
    </source>
</evidence>
<evidence type="ECO:0000256" key="4">
    <source>
        <dbReference type="ARBA" id="ARBA00022679"/>
    </source>
</evidence>
<dbReference type="EMBL" id="JAXOJX010000014">
    <property type="protein sequence ID" value="MDZ5457045.1"/>
    <property type="molecule type" value="Genomic_DNA"/>
</dbReference>
<keyword evidence="6" id="KW-0175">Coiled coil</keyword>
<keyword evidence="4" id="KW-0808">Transferase</keyword>
<evidence type="ECO:0000313" key="10">
    <source>
        <dbReference type="Proteomes" id="UP001293718"/>
    </source>
</evidence>
<keyword evidence="7" id="KW-0472">Membrane</keyword>
<accession>A0ABU5ID46</accession>
<dbReference type="Proteomes" id="UP001293718">
    <property type="component" value="Unassembled WGS sequence"/>
</dbReference>
<protein>
    <recommendedName>
        <fullName evidence="2">histidine kinase</fullName>
        <ecNumber evidence="2">2.7.13.3</ecNumber>
    </recommendedName>
</protein>
<gene>
    <name evidence="9" type="ORF">SM757_10735</name>
</gene>
<evidence type="ECO:0000256" key="1">
    <source>
        <dbReference type="ARBA" id="ARBA00000085"/>
    </source>
</evidence>
<feature type="domain" description="Histidine kinase" evidence="8">
    <location>
        <begin position="254"/>
        <end position="475"/>
    </location>
</feature>
<dbReference type="PROSITE" id="PS50109">
    <property type="entry name" value="HIS_KIN"/>
    <property type="match status" value="1"/>
</dbReference>
<feature type="transmembrane region" description="Helical" evidence="7">
    <location>
        <begin position="34"/>
        <end position="57"/>
    </location>
</feature>
<comment type="caution">
    <text evidence="9">The sequence shown here is derived from an EMBL/GenBank/DDBJ whole genome shotgun (WGS) entry which is preliminary data.</text>
</comment>
<dbReference type="Pfam" id="PF00512">
    <property type="entry name" value="HisKA"/>
    <property type="match status" value="1"/>
</dbReference>
<comment type="catalytic activity">
    <reaction evidence="1">
        <text>ATP + protein L-histidine = ADP + protein N-phospho-L-histidine.</text>
        <dbReference type="EC" id="2.7.13.3"/>
    </reaction>
</comment>
<keyword evidence="7" id="KW-0812">Transmembrane</keyword>
<dbReference type="EC" id="2.7.13.3" evidence="2"/>
<keyword evidence="9" id="KW-0067">ATP-binding</keyword>
<dbReference type="SMART" id="SM00388">
    <property type="entry name" value="HisKA"/>
    <property type="match status" value="1"/>
</dbReference>
<dbReference type="PANTHER" id="PTHR43047:SF72">
    <property type="entry name" value="OSMOSENSING HISTIDINE PROTEIN KINASE SLN1"/>
    <property type="match status" value="1"/>
</dbReference>
<dbReference type="GO" id="GO:0005524">
    <property type="term" value="F:ATP binding"/>
    <property type="evidence" value="ECO:0007669"/>
    <property type="project" value="UniProtKB-KW"/>
</dbReference>
<evidence type="ECO:0000313" key="9">
    <source>
        <dbReference type="EMBL" id="MDZ5457045.1"/>
    </source>
</evidence>
<dbReference type="SUPFAM" id="SSF55874">
    <property type="entry name" value="ATPase domain of HSP90 chaperone/DNA topoisomerase II/histidine kinase"/>
    <property type="match status" value="1"/>
</dbReference>
<feature type="coiled-coil region" evidence="6">
    <location>
        <begin position="203"/>
        <end position="247"/>
    </location>
</feature>
<dbReference type="InterPro" id="IPR036890">
    <property type="entry name" value="HATPase_C_sf"/>
</dbReference>
<keyword evidence="5" id="KW-0418">Kinase</keyword>
<dbReference type="Gene3D" id="1.10.287.130">
    <property type="match status" value="1"/>
</dbReference>
<feature type="transmembrane region" description="Helical" evidence="7">
    <location>
        <begin position="148"/>
        <end position="167"/>
    </location>
</feature>
<dbReference type="InterPro" id="IPR003661">
    <property type="entry name" value="HisK_dim/P_dom"/>
</dbReference>
<organism evidence="9 10">
    <name type="scientific">Azohydromonas lata</name>
    <dbReference type="NCBI Taxonomy" id="45677"/>
    <lineage>
        <taxon>Bacteria</taxon>
        <taxon>Pseudomonadati</taxon>
        <taxon>Pseudomonadota</taxon>
        <taxon>Betaproteobacteria</taxon>
        <taxon>Burkholderiales</taxon>
        <taxon>Sphaerotilaceae</taxon>
        <taxon>Azohydromonas</taxon>
    </lineage>
</organism>
<reference evidence="9 10" key="1">
    <citation type="submission" date="2023-11" db="EMBL/GenBank/DDBJ databases">
        <title>Draft genome of Azohydromonas lata strain H1 (DSM1123), a polyhydroxyalkanoate producer.</title>
        <authorList>
            <person name="Traversa D."/>
            <person name="D'Addabbo P."/>
            <person name="Pazzani C."/>
            <person name="Manzari C."/>
            <person name="Chiara M."/>
            <person name="Scrascia M."/>
        </authorList>
    </citation>
    <scope>NUCLEOTIDE SEQUENCE [LARGE SCALE GENOMIC DNA]</scope>
    <source>
        <strain evidence="9 10">H1</strain>
    </source>
</reference>
<dbReference type="PANTHER" id="PTHR43047">
    <property type="entry name" value="TWO-COMPONENT HISTIDINE PROTEIN KINASE"/>
    <property type="match status" value="1"/>
</dbReference>
<evidence type="ECO:0000256" key="3">
    <source>
        <dbReference type="ARBA" id="ARBA00022553"/>
    </source>
</evidence>